<feature type="domain" description="Acyltransferase 3" evidence="2">
    <location>
        <begin position="6"/>
        <end position="117"/>
    </location>
</feature>
<feature type="transmembrane region" description="Helical" evidence="1">
    <location>
        <begin position="9"/>
        <end position="28"/>
    </location>
</feature>
<dbReference type="EMBL" id="JBHULB010000083">
    <property type="protein sequence ID" value="MFD2589171.1"/>
    <property type="molecule type" value="Genomic_DNA"/>
</dbReference>
<name>A0ABW5N315_9FLAO</name>
<reference evidence="4" key="1">
    <citation type="journal article" date="2019" name="Int. J. Syst. Evol. Microbiol.">
        <title>The Global Catalogue of Microorganisms (GCM) 10K type strain sequencing project: providing services to taxonomists for standard genome sequencing and annotation.</title>
        <authorList>
            <consortium name="The Broad Institute Genomics Platform"/>
            <consortium name="The Broad Institute Genome Sequencing Center for Infectious Disease"/>
            <person name="Wu L."/>
            <person name="Ma J."/>
        </authorList>
    </citation>
    <scope>NUCLEOTIDE SEQUENCE [LARGE SCALE GENOMIC DNA]</scope>
    <source>
        <strain evidence="4">KCTC 52368</strain>
    </source>
</reference>
<comment type="caution">
    <text evidence="3">The sequence shown here is derived from an EMBL/GenBank/DDBJ whole genome shotgun (WGS) entry which is preliminary data.</text>
</comment>
<organism evidence="3 4">
    <name type="scientific">Croceitalea marina</name>
    <dbReference type="NCBI Taxonomy" id="1775166"/>
    <lineage>
        <taxon>Bacteria</taxon>
        <taxon>Pseudomonadati</taxon>
        <taxon>Bacteroidota</taxon>
        <taxon>Flavobacteriia</taxon>
        <taxon>Flavobacteriales</taxon>
        <taxon>Flavobacteriaceae</taxon>
        <taxon>Croceitalea</taxon>
    </lineage>
</organism>
<dbReference type="PANTHER" id="PTHR36927:SF3">
    <property type="entry name" value="GLUCANS BIOSYNTHESIS PROTEIN C"/>
    <property type="match status" value="1"/>
</dbReference>
<feature type="transmembrane region" description="Helical" evidence="1">
    <location>
        <begin position="91"/>
        <end position="113"/>
    </location>
</feature>
<keyword evidence="1" id="KW-0812">Transmembrane</keyword>
<dbReference type="Pfam" id="PF01757">
    <property type="entry name" value="Acyl_transf_3"/>
    <property type="match status" value="1"/>
</dbReference>
<dbReference type="PANTHER" id="PTHR36927">
    <property type="entry name" value="BLR4337 PROTEIN"/>
    <property type="match status" value="1"/>
</dbReference>
<keyword evidence="3" id="KW-0808">Transferase</keyword>
<protein>
    <submittedName>
        <fullName evidence="3">Acyltransferase family protein</fullName>
    </submittedName>
</protein>
<dbReference type="RefSeq" id="WP_377768647.1">
    <property type="nucleotide sequence ID" value="NZ_JBHULB010000083.1"/>
</dbReference>
<evidence type="ECO:0000256" key="1">
    <source>
        <dbReference type="SAM" id="Phobius"/>
    </source>
</evidence>
<keyword evidence="4" id="KW-1185">Reference proteome</keyword>
<keyword evidence="1" id="KW-1133">Transmembrane helix</keyword>
<keyword evidence="3" id="KW-0012">Acyltransferase</keyword>
<proteinExistence type="predicted"/>
<dbReference type="GO" id="GO:0016746">
    <property type="term" value="F:acyltransferase activity"/>
    <property type="evidence" value="ECO:0007669"/>
    <property type="project" value="UniProtKB-KW"/>
</dbReference>
<dbReference type="InterPro" id="IPR002656">
    <property type="entry name" value="Acyl_transf_3_dom"/>
</dbReference>
<sequence length="128" mass="15196">MSQRRYDIDWLRTAAIFILIVYHLSIGFQPWGLMMGFIRNSESFESLWLLMAMINVWRIPLLFFVSGMGVYFSLRNRNWLQLLKERFTRILIPYVFGILFIVPIHVLILKITINNKLLMHQAQGICGF</sequence>
<evidence type="ECO:0000313" key="4">
    <source>
        <dbReference type="Proteomes" id="UP001597526"/>
    </source>
</evidence>
<evidence type="ECO:0000259" key="2">
    <source>
        <dbReference type="Pfam" id="PF01757"/>
    </source>
</evidence>
<accession>A0ABW5N315</accession>
<dbReference type="Proteomes" id="UP001597526">
    <property type="component" value="Unassembled WGS sequence"/>
</dbReference>
<evidence type="ECO:0000313" key="3">
    <source>
        <dbReference type="EMBL" id="MFD2589171.1"/>
    </source>
</evidence>
<dbReference type="InterPro" id="IPR050623">
    <property type="entry name" value="Glucan_succinyl_AcylTrfase"/>
</dbReference>
<keyword evidence="1" id="KW-0472">Membrane</keyword>
<feature type="transmembrane region" description="Helical" evidence="1">
    <location>
        <begin position="48"/>
        <end position="71"/>
    </location>
</feature>
<gene>
    <name evidence="3" type="ORF">ACFSQJ_19765</name>
</gene>